<name>X1BKZ4_9ZZZZ</name>
<gene>
    <name evidence="1" type="ORF">S01H4_47118</name>
</gene>
<feature type="non-terminal residue" evidence="1">
    <location>
        <position position="1"/>
    </location>
</feature>
<evidence type="ECO:0000313" key="1">
    <source>
        <dbReference type="EMBL" id="GAG96554.1"/>
    </source>
</evidence>
<comment type="caution">
    <text evidence="1">The sequence shown here is derived from an EMBL/GenBank/DDBJ whole genome shotgun (WGS) entry which is preliminary data.</text>
</comment>
<sequence length="48" mass="6125">SSFLFFTIYNYKYNLIMKYFIKNKNKYFEHFKIIHYKGALKNDREKNY</sequence>
<dbReference type="EMBL" id="BART01026409">
    <property type="protein sequence ID" value="GAG96554.1"/>
    <property type="molecule type" value="Genomic_DNA"/>
</dbReference>
<organism evidence="1">
    <name type="scientific">marine sediment metagenome</name>
    <dbReference type="NCBI Taxonomy" id="412755"/>
    <lineage>
        <taxon>unclassified sequences</taxon>
        <taxon>metagenomes</taxon>
        <taxon>ecological metagenomes</taxon>
    </lineage>
</organism>
<proteinExistence type="predicted"/>
<reference evidence="1" key="1">
    <citation type="journal article" date="2014" name="Front. Microbiol.">
        <title>High frequency of phylogenetically diverse reductive dehalogenase-homologous genes in deep subseafloor sedimentary metagenomes.</title>
        <authorList>
            <person name="Kawai M."/>
            <person name="Futagami T."/>
            <person name="Toyoda A."/>
            <person name="Takaki Y."/>
            <person name="Nishi S."/>
            <person name="Hori S."/>
            <person name="Arai W."/>
            <person name="Tsubouchi T."/>
            <person name="Morono Y."/>
            <person name="Uchiyama I."/>
            <person name="Ito T."/>
            <person name="Fujiyama A."/>
            <person name="Inagaki F."/>
            <person name="Takami H."/>
        </authorList>
    </citation>
    <scope>NUCLEOTIDE SEQUENCE</scope>
    <source>
        <strain evidence="1">Expedition CK06-06</strain>
    </source>
</reference>
<dbReference type="AlphaFoldDB" id="X1BKZ4"/>
<protein>
    <submittedName>
        <fullName evidence="1">Uncharacterized protein</fullName>
    </submittedName>
</protein>
<accession>X1BKZ4</accession>